<dbReference type="EMBL" id="QGKV02001556">
    <property type="protein sequence ID" value="KAF3519384.1"/>
    <property type="molecule type" value="Genomic_DNA"/>
</dbReference>
<dbReference type="InterPro" id="IPR050354">
    <property type="entry name" value="F-box/kelch-repeat_ARATH"/>
</dbReference>
<dbReference type="Gene3D" id="2.120.10.80">
    <property type="entry name" value="Kelch-type beta propeller"/>
    <property type="match status" value="1"/>
</dbReference>
<name>A0ABQ7AZF6_BRACR</name>
<organism evidence="2 3">
    <name type="scientific">Brassica cretica</name>
    <name type="common">Mustard</name>
    <dbReference type="NCBI Taxonomy" id="69181"/>
    <lineage>
        <taxon>Eukaryota</taxon>
        <taxon>Viridiplantae</taxon>
        <taxon>Streptophyta</taxon>
        <taxon>Embryophyta</taxon>
        <taxon>Tracheophyta</taxon>
        <taxon>Spermatophyta</taxon>
        <taxon>Magnoliopsida</taxon>
        <taxon>eudicotyledons</taxon>
        <taxon>Gunneridae</taxon>
        <taxon>Pentapetalae</taxon>
        <taxon>rosids</taxon>
        <taxon>malvids</taxon>
        <taxon>Brassicales</taxon>
        <taxon>Brassicaceae</taxon>
        <taxon>Brassiceae</taxon>
        <taxon>Brassica</taxon>
    </lineage>
</organism>
<dbReference type="Pfam" id="PF25210">
    <property type="entry name" value="Kelch_FKB95"/>
    <property type="match status" value="1"/>
</dbReference>
<feature type="domain" description="FKB95-like N-terminal Kelch" evidence="1">
    <location>
        <begin position="178"/>
        <end position="372"/>
    </location>
</feature>
<comment type="caution">
    <text evidence="2">The sequence shown here is derived from an EMBL/GenBank/DDBJ whole genome shotgun (WGS) entry which is preliminary data.</text>
</comment>
<gene>
    <name evidence="2" type="ORF">DY000_02063006</name>
</gene>
<dbReference type="InterPro" id="IPR057499">
    <property type="entry name" value="Kelch_FKB95"/>
</dbReference>
<accession>A0ABQ7AZF6</accession>
<dbReference type="Proteomes" id="UP000266723">
    <property type="component" value="Unassembled WGS sequence"/>
</dbReference>
<evidence type="ECO:0000313" key="3">
    <source>
        <dbReference type="Proteomes" id="UP000266723"/>
    </source>
</evidence>
<dbReference type="PANTHER" id="PTHR24414">
    <property type="entry name" value="F-BOX/KELCH-REPEAT PROTEIN SKIP4"/>
    <property type="match status" value="1"/>
</dbReference>
<dbReference type="SUPFAM" id="SSF117281">
    <property type="entry name" value="Kelch motif"/>
    <property type="match status" value="1"/>
</dbReference>
<sequence length="386" mass="44264">MEWNSTRLEVILPAWAAKIQCLHPSIKGAEDAFIWQPMQSGIYSANLEEGSTGRKPCLDLHGTVAANINSGIALPTLCGITSNRGGLSNADISGFRLHHFQRTSWLTYWRVYGYVTIRESPSFQRASDHSFRRLRYTQDDLPWAALNIVAMLSSITEPTVWTVCILSTAIEATWIKSYIIDCTSHTVQHLPRMPFPMSALLADAIGGRIYVFGYHGTDQKSHGILVFDTETQRWEGPMTVPRMQIRDRCLVVMAGKMYMRNFQNSFVYDPKESKWETYEVLNSIEWEKACIVHDVLYFYDYSDRELNAYDPEHKCWQVVKGVEDLMAEMRRVVCFWAMAMTNYAGKLVLFFRKQESTGEICFAEISLERRKGVRFGVKLINGVIML</sequence>
<keyword evidence="3" id="KW-1185">Reference proteome</keyword>
<reference evidence="2 3" key="1">
    <citation type="journal article" date="2020" name="BMC Genomics">
        <title>Intraspecific diversification of the crop wild relative Brassica cretica Lam. using demographic model selection.</title>
        <authorList>
            <person name="Kioukis A."/>
            <person name="Michalopoulou V.A."/>
            <person name="Briers L."/>
            <person name="Pirintsos S."/>
            <person name="Studholme D.J."/>
            <person name="Pavlidis P."/>
            <person name="Sarris P.F."/>
        </authorList>
    </citation>
    <scope>NUCLEOTIDE SEQUENCE [LARGE SCALE GENOMIC DNA]</scope>
    <source>
        <strain evidence="3">cv. PFS-1207/04</strain>
    </source>
</reference>
<protein>
    <recommendedName>
        <fullName evidence="1">FKB95-like N-terminal Kelch domain-containing protein</fullName>
    </recommendedName>
</protein>
<proteinExistence type="predicted"/>
<dbReference type="InterPro" id="IPR015915">
    <property type="entry name" value="Kelch-typ_b-propeller"/>
</dbReference>
<evidence type="ECO:0000259" key="1">
    <source>
        <dbReference type="Pfam" id="PF25210"/>
    </source>
</evidence>
<evidence type="ECO:0000313" key="2">
    <source>
        <dbReference type="EMBL" id="KAF3519384.1"/>
    </source>
</evidence>
<dbReference type="PANTHER" id="PTHR24414:SF141">
    <property type="entry name" value="GENOME ASSEMBLY, CHROMOSOME: A07"/>
    <property type="match status" value="1"/>
</dbReference>